<dbReference type="GO" id="GO:0000725">
    <property type="term" value="P:recombinational repair"/>
    <property type="evidence" value="ECO:0007669"/>
    <property type="project" value="TreeGrafter"/>
</dbReference>
<gene>
    <name evidence="13" type="ORF">HP555_11610</name>
</gene>
<dbReference type="InterPro" id="IPR014017">
    <property type="entry name" value="DNA_helicase_UvrD-like_C"/>
</dbReference>
<dbReference type="Pfam" id="PF00580">
    <property type="entry name" value="UvrD-helicase"/>
    <property type="match status" value="1"/>
</dbReference>
<evidence type="ECO:0000259" key="12">
    <source>
        <dbReference type="PROSITE" id="PS51217"/>
    </source>
</evidence>
<dbReference type="Gene3D" id="3.40.50.300">
    <property type="entry name" value="P-loop containing nucleotide triphosphate hydrolases"/>
    <property type="match status" value="2"/>
</dbReference>
<dbReference type="Gene3D" id="1.10.486.10">
    <property type="entry name" value="PCRA, domain 4"/>
    <property type="match status" value="1"/>
</dbReference>
<proteinExistence type="inferred from homology"/>
<evidence type="ECO:0000256" key="1">
    <source>
        <dbReference type="ARBA" id="ARBA00009922"/>
    </source>
</evidence>
<keyword evidence="6" id="KW-0413">Isomerase</keyword>
<dbReference type="GO" id="GO:0043138">
    <property type="term" value="F:3'-5' DNA helicase activity"/>
    <property type="evidence" value="ECO:0007669"/>
    <property type="project" value="UniProtKB-EC"/>
</dbReference>
<evidence type="ECO:0000259" key="11">
    <source>
        <dbReference type="PROSITE" id="PS51198"/>
    </source>
</evidence>
<evidence type="ECO:0000256" key="4">
    <source>
        <dbReference type="ARBA" id="ARBA00022806"/>
    </source>
</evidence>
<dbReference type="Gene3D" id="1.10.10.160">
    <property type="match status" value="1"/>
</dbReference>
<keyword evidence="2 10" id="KW-0547">Nucleotide-binding</keyword>
<dbReference type="Proteomes" id="UP000596092">
    <property type="component" value="Chromosome"/>
</dbReference>
<dbReference type="GO" id="GO:0005524">
    <property type="term" value="F:ATP binding"/>
    <property type="evidence" value="ECO:0007669"/>
    <property type="project" value="UniProtKB-UniRule"/>
</dbReference>
<dbReference type="EC" id="5.6.2.4" evidence="8"/>
<evidence type="ECO:0000256" key="7">
    <source>
        <dbReference type="ARBA" id="ARBA00034617"/>
    </source>
</evidence>
<dbReference type="SUPFAM" id="SSF52540">
    <property type="entry name" value="P-loop containing nucleoside triphosphate hydrolases"/>
    <property type="match status" value="1"/>
</dbReference>
<comment type="similarity">
    <text evidence="1">Belongs to the helicase family. UvrD subfamily.</text>
</comment>
<dbReference type="CDD" id="cd18807">
    <property type="entry name" value="SF1_C_UvrD"/>
    <property type="match status" value="1"/>
</dbReference>
<dbReference type="KEGG" id="dog:HP555_11610"/>
<accession>A0A7T5VET0</accession>
<name>A0A7T5VET0_9BACT</name>
<dbReference type="InterPro" id="IPR013986">
    <property type="entry name" value="DExx_box_DNA_helicase_dom_sf"/>
</dbReference>
<reference evidence="13 14" key="1">
    <citation type="submission" date="2020-05" db="EMBL/GenBank/DDBJ databases">
        <title>Complete genome of Desulfobulbus oligotrophicus.</title>
        <authorList>
            <person name="Podar M."/>
        </authorList>
    </citation>
    <scope>NUCLEOTIDE SEQUENCE [LARGE SCALE GENOMIC DNA]</scope>
    <source>
        <strain evidence="13 14">Prop6</strain>
    </source>
</reference>
<evidence type="ECO:0000256" key="10">
    <source>
        <dbReference type="PROSITE-ProRule" id="PRU00560"/>
    </source>
</evidence>
<feature type="domain" description="UvrD-like helicase ATP-binding" evidence="11">
    <location>
        <begin position="20"/>
        <end position="304"/>
    </location>
</feature>
<dbReference type="GO" id="GO:0016787">
    <property type="term" value="F:hydrolase activity"/>
    <property type="evidence" value="ECO:0007669"/>
    <property type="project" value="UniProtKB-UniRule"/>
</dbReference>
<evidence type="ECO:0000256" key="9">
    <source>
        <dbReference type="ARBA" id="ARBA00048988"/>
    </source>
</evidence>
<dbReference type="PANTHER" id="PTHR11070">
    <property type="entry name" value="UVRD / RECB / PCRA DNA HELICASE FAMILY MEMBER"/>
    <property type="match status" value="1"/>
</dbReference>
<dbReference type="InterPro" id="IPR000212">
    <property type="entry name" value="DNA_helicase_UvrD/REP"/>
</dbReference>
<keyword evidence="4 10" id="KW-0347">Helicase</keyword>
<dbReference type="PROSITE" id="PS51198">
    <property type="entry name" value="UVRD_HELICASE_ATP_BIND"/>
    <property type="match status" value="1"/>
</dbReference>
<protein>
    <recommendedName>
        <fullName evidence="8">DNA 3'-5' helicase</fullName>
        <ecNumber evidence="8">5.6.2.4</ecNumber>
    </recommendedName>
</protein>
<evidence type="ECO:0000313" key="14">
    <source>
        <dbReference type="Proteomes" id="UP000596092"/>
    </source>
</evidence>
<evidence type="ECO:0000256" key="3">
    <source>
        <dbReference type="ARBA" id="ARBA00022801"/>
    </source>
</evidence>
<evidence type="ECO:0000256" key="6">
    <source>
        <dbReference type="ARBA" id="ARBA00023235"/>
    </source>
</evidence>
<comment type="catalytic activity">
    <reaction evidence="7">
        <text>Couples ATP hydrolysis with the unwinding of duplex DNA by translocating in the 3'-5' direction.</text>
        <dbReference type="EC" id="5.6.2.4"/>
    </reaction>
</comment>
<evidence type="ECO:0000256" key="5">
    <source>
        <dbReference type="ARBA" id="ARBA00022840"/>
    </source>
</evidence>
<dbReference type="InterPro" id="IPR027417">
    <property type="entry name" value="P-loop_NTPase"/>
</dbReference>
<evidence type="ECO:0000313" key="13">
    <source>
        <dbReference type="EMBL" id="QQG66466.1"/>
    </source>
</evidence>
<dbReference type="EMBL" id="CP054140">
    <property type="protein sequence ID" value="QQG66466.1"/>
    <property type="molecule type" value="Genomic_DNA"/>
</dbReference>
<dbReference type="RefSeq" id="WP_199262674.1">
    <property type="nucleotide sequence ID" value="NZ_CP054140.1"/>
</dbReference>
<keyword evidence="14" id="KW-1185">Reference proteome</keyword>
<feature type="domain" description="UvrD-like helicase C-terminal" evidence="12">
    <location>
        <begin position="305"/>
        <end position="567"/>
    </location>
</feature>
<dbReference type="CDD" id="cd17932">
    <property type="entry name" value="DEXQc_UvrD"/>
    <property type="match status" value="1"/>
</dbReference>
<dbReference type="Pfam" id="PF13361">
    <property type="entry name" value="UvrD_C"/>
    <property type="match status" value="1"/>
</dbReference>
<dbReference type="PROSITE" id="PS51217">
    <property type="entry name" value="UVRD_HELICASE_CTER"/>
    <property type="match status" value="1"/>
</dbReference>
<dbReference type="PANTHER" id="PTHR11070:SF3">
    <property type="entry name" value="DNA 3'-5' HELICASE"/>
    <property type="match status" value="1"/>
</dbReference>
<dbReference type="GO" id="GO:0005829">
    <property type="term" value="C:cytosol"/>
    <property type="evidence" value="ECO:0007669"/>
    <property type="project" value="TreeGrafter"/>
</dbReference>
<dbReference type="GO" id="GO:0003677">
    <property type="term" value="F:DNA binding"/>
    <property type="evidence" value="ECO:0007669"/>
    <property type="project" value="InterPro"/>
</dbReference>
<dbReference type="AlphaFoldDB" id="A0A7T5VET0"/>
<comment type="catalytic activity">
    <reaction evidence="9">
        <text>ATP + H2O = ADP + phosphate + H(+)</text>
        <dbReference type="Rhea" id="RHEA:13065"/>
        <dbReference type="ChEBI" id="CHEBI:15377"/>
        <dbReference type="ChEBI" id="CHEBI:15378"/>
        <dbReference type="ChEBI" id="CHEBI:30616"/>
        <dbReference type="ChEBI" id="CHEBI:43474"/>
        <dbReference type="ChEBI" id="CHEBI:456216"/>
        <dbReference type="EC" id="5.6.2.4"/>
    </reaction>
</comment>
<keyword evidence="5 10" id="KW-0067">ATP-binding</keyword>
<feature type="binding site" evidence="10">
    <location>
        <begin position="41"/>
        <end position="48"/>
    </location>
    <ligand>
        <name>ATP</name>
        <dbReference type="ChEBI" id="CHEBI:30616"/>
    </ligand>
</feature>
<sequence>MRVQSSFPENQSAESITEPAPLNLAQQIAVSHGDGPILVIAGAGSGKTRTLVYRMAHLIERGVEPESVLLLTFTRRAAQEMLQRAGELTAGSCRRVMGGTFHATANILLRRYGHLLNLGPNFTIIDRGDAEGIINLLKSSLGMGGAGKRFPSKRVVMNLISGAVNKSSSIEQLVYEDHLHLTEFLNDFYTIADHYRQFKRDHGLLDYDDLLVYWKQLLVESENARVELSSRFQHILVDEYQDTNLLQAEIVRLLAYCHQNVMVVGDDAQSIYSFRGADFANIMRFPEQFPGTRIVKLEENYRSTEPILQLTNAIIANAEKKFTKTLFTEKVGGVRPQLAAAPNEAAEARFIVQEIQKHHQNGTPLTDIAVLFRSGFHSFKLEIELAAHGFDFEKRGGLRLTESAHIKDVLSFLRVIINPWDNLSWNRILLQLEKVGPKTVQKILNSVRQADNPLTALTAYRPAPTWRLQFEKLVDMLGRLHQPDLTPSDQYDLVMEYYSPIFEKIYYDDYPKRRRELEQIKALISGYGDLQSFIDDTALDPPEVGADAEGIRSEQRLTLSTIHSAKGLEWDTVFVMGLAEGRFPHQHATPGEQWEEERRLLYVATTRAKKELFLTYPKEMLGSDRQLLRASLTPFLREVSPGLYTNIDQVSARTPLQTGQYQQTTSQLRHPNVQSARITYQEGMRVTHAFFGHGRVVSIPGPRRIEILFDRHGSKILHLDYAKLEILD</sequence>
<evidence type="ECO:0000256" key="2">
    <source>
        <dbReference type="ARBA" id="ARBA00022741"/>
    </source>
</evidence>
<evidence type="ECO:0000256" key="8">
    <source>
        <dbReference type="ARBA" id="ARBA00034808"/>
    </source>
</evidence>
<keyword evidence="3 10" id="KW-0378">Hydrolase</keyword>
<dbReference type="InterPro" id="IPR014016">
    <property type="entry name" value="UvrD-like_ATP-bd"/>
</dbReference>
<organism evidence="13 14">
    <name type="scientific">Desulfobulbus oligotrophicus</name>
    <dbReference type="NCBI Taxonomy" id="1909699"/>
    <lineage>
        <taxon>Bacteria</taxon>
        <taxon>Pseudomonadati</taxon>
        <taxon>Thermodesulfobacteriota</taxon>
        <taxon>Desulfobulbia</taxon>
        <taxon>Desulfobulbales</taxon>
        <taxon>Desulfobulbaceae</taxon>
        <taxon>Desulfobulbus</taxon>
    </lineage>
</organism>